<evidence type="ECO:0000256" key="8">
    <source>
        <dbReference type="ARBA" id="ARBA00047715"/>
    </source>
</evidence>
<dbReference type="Proteomes" id="UP000777265">
    <property type="component" value="Unassembled WGS sequence"/>
</dbReference>
<evidence type="ECO:0000256" key="4">
    <source>
        <dbReference type="ARBA" id="ARBA00011738"/>
    </source>
</evidence>
<comment type="function">
    <text evidence="10">Catalyzes the decarboxylative condensation of pimeloyl-[acyl-carrier protein] and L-alanine to produce 8-amino-7-oxononanoate (AON), [acyl-carrier protein], and carbon dioxide.</text>
</comment>
<evidence type="ECO:0000256" key="10">
    <source>
        <dbReference type="RuleBase" id="RU003693"/>
    </source>
</evidence>
<comment type="caution">
    <text evidence="12">The sequence shown here is derived from an EMBL/GenBank/DDBJ whole genome shotgun (WGS) entry which is preliminary data.</text>
</comment>
<dbReference type="SUPFAM" id="SSF53383">
    <property type="entry name" value="PLP-dependent transferases"/>
    <property type="match status" value="1"/>
</dbReference>
<dbReference type="PANTHER" id="PTHR13693:SF77">
    <property type="entry name" value="8-AMINO-7-OXONONANOATE SYNTHASE"/>
    <property type="match status" value="1"/>
</dbReference>
<keyword evidence="6" id="KW-0093">Biotin biosynthesis</keyword>
<dbReference type="InterPro" id="IPR050087">
    <property type="entry name" value="AON_synthase_class-II"/>
</dbReference>
<evidence type="ECO:0000256" key="5">
    <source>
        <dbReference type="ARBA" id="ARBA00022679"/>
    </source>
</evidence>
<evidence type="ECO:0000313" key="13">
    <source>
        <dbReference type="Proteomes" id="UP000777265"/>
    </source>
</evidence>
<evidence type="ECO:0000313" key="12">
    <source>
        <dbReference type="EMBL" id="NLW35854.1"/>
    </source>
</evidence>
<dbReference type="Gene3D" id="3.40.640.10">
    <property type="entry name" value="Type I PLP-dependent aspartate aminotransferase-like (Major domain)"/>
    <property type="match status" value="1"/>
</dbReference>
<dbReference type="PROSITE" id="PS00599">
    <property type="entry name" value="AA_TRANSFER_CLASS_2"/>
    <property type="match status" value="1"/>
</dbReference>
<dbReference type="EMBL" id="JAAYEE010000179">
    <property type="protein sequence ID" value="NLW35854.1"/>
    <property type="molecule type" value="Genomic_DNA"/>
</dbReference>
<evidence type="ECO:0000256" key="7">
    <source>
        <dbReference type="ARBA" id="ARBA00022898"/>
    </source>
</evidence>
<comment type="subunit">
    <text evidence="4 10">Homodimer.</text>
</comment>
<dbReference type="InterPro" id="IPR004723">
    <property type="entry name" value="AONS_Archaea/Proteobacteria"/>
</dbReference>
<dbReference type="InterPro" id="IPR015422">
    <property type="entry name" value="PyrdxlP-dep_Trfase_small"/>
</dbReference>
<reference evidence="12" key="1">
    <citation type="journal article" date="2020" name="Biotechnol. Biofuels">
        <title>New insights from the biogas microbiome by comprehensive genome-resolved metagenomics of nearly 1600 species originating from multiple anaerobic digesters.</title>
        <authorList>
            <person name="Campanaro S."/>
            <person name="Treu L."/>
            <person name="Rodriguez-R L.M."/>
            <person name="Kovalovszki A."/>
            <person name="Ziels R.M."/>
            <person name="Maus I."/>
            <person name="Zhu X."/>
            <person name="Kougias P.G."/>
            <person name="Basile A."/>
            <person name="Luo G."/>
            <person name="Schluter A."/>
            <person name="Konstantinidis K.T."/>
            <person name="Angelidaki I."/>
        </authorList>
    </citation>
    <scope>NUCLEOTIDE SEQUENCE</scope>
    <source>
        <strain evidence="12">AS06rmzACSIP_7</strain>
    </source>
</reference>
<keyword evidence="5 10" id="KW-0808">Transferase</keyword>
<evidence type="ECO:0000256" key="3">
    <source>
        <dbReference type="ARBA" id="ARBA00010008"/>
    </source>
</evidence>
<accession>A0A351U2E2</accession>
<dbReference type="InterPro" id="IPR015424">
    <property type="entry name" value="PyrdxlP-dep_Trfase"/>
</dbReference>
<dbReference type="Pfam" id="PF00155">
    <property type="entry name" value="Aminotran_1_2"/>
    <property type="match status" value="1"/>
</dbReference>
<dbReference type="GO" id="GO:0008710">
    <property type="term" value="F:8-amino-7-oxononanoate synthase activity"/>
    <property type="evidence" value="ECO:0007669"/>
    <property type="project" value="UniProtKB-UniRule"/>
</dbReference>
<feature type="domain" description="Aminotransferase class I/classII large" evidence="11">
    <location>
        <begin position="38"/>
        <end position="378"/>
    </location>
</feature>
<feature type="modified residue" description="N6-(pyridoxal phosphate)lysine" evidence="9">
    <location>
        <position position="237"/>
    </location>
</feature>
<dbReference type="STRING" id="909663.GCA_000512235_02256"/>
<evidence type="ECO:0000256" key="6">
    <source>
        <dbReference type="ARBA" id="ARBA00022756"/>
    </source>
</evidence>
<dbReference type="CDD" id="cd06454">
    <property type="entry name" value="KBL_like"/>
    <property type="match status" value="1"/>
</dbReference>
<keyword evidence="7 9" id="KW-0663">Pyridoxal phosphate</keyword>
<comment type="similarity">
    <text evidence="3 10">Belongs to the class-II pyridoxal-phosphate-dependent aminotransferase family. BioF subfamily.</text>
</comment>
<dbReference type="InterPro" id="IPR004839">
    <property type="entry name" value="Aminotransferase_I/II_large"/>
</dbReference>
<organism evidence="12 13">
    <name type="scientific">Syntrophorhabdus aromaticivorans</name>
    <dbReference type="NCBI Taxonomy" id="328301"/>
    <lineage>
        <taxon>Bacteria</taxon>
        <taxon>Pseudomonadati</taxon>
        <taxon>Thermodesulfobacteriota</taxon>
        <taxon>Syntrophorhabdia</taxon>
        <taxon>Syntrophorhabdales</taxon>
        <taxon>Syntrophorhabdaceae</taxon>
        <taxon>Syntrophorhabdus</taxon>
    </lineage>
</organism>
<dbReference type="AlphaFoldDB" id="A0A351U2E2"/>
<evidence type="ECO:0000256" key="1">
    <source>
        <dbReference type="ARBA" id="ARBA00001933"/>
    </source>
</evidence>
<proteinExistence type="inferred from homology"/>
<reference evidence="12" key="2">
    <citation type="submission" date="2020-01" db="EMBL/GenBank/DDBJ databases">
        <authorList>
            <person name="Campanaro S."/>
        </authorList>
    </citation>
    <scope>NUCLEOTIDE SEQUENCE</scope>
    <source>
        <strain evidence="12">AS06rmzACSIP_7</strain>
    </source>
</reference>
<dbReference type="NCBIfam" id="TIGR00858">
    <property type="entry name" value="bioF"/>
    <property type="match status" value="1"/>
</dbReference>
<comment type="pathway">
    <text evidence="2 10">Cofactor biosynthesis; biotin biosynthesis.</text>
</comment>
<dbReference type="InterPro" id="IPR015421">
    <property type="entry name" value="PyrdxlP-dep_Trfase_major"/>
</dbReference>
<comment type="cofactor">
    <cofactor evidence="1 9 10">
        <name>pyridoxal 5'-phosphate</name>
        <dbReference type="ChEBI" id="CHEBI:597326"/>
    </cofactor>
</comment>
<dbReference type="Gene3D" id="3.90.1150.10">
    <property type="entry name" value="Aspartate Aminotransferase, domain 1"/>
    <property type="match status" value="1"/>
</dbReference>
<dbReference type="GO" id="GO:0030170">
    <property type="term" value="F:pyridoxal phosphate binding"/>
    <property type="evidence" value="ECO:0007669"/>
    <property type="project" value="InterPro"/>
</dbReference>
<evidence type="ECO:0000256" key="2">
    <source>
        <dbReference type="ARBA" id="ARBA00004746"/>
    </source>
</evidence>
<gene>
    <name evidence="12" type="primary">bioF</name>
    <name evidence="12" type="ORF">GXY80_10295</name>
</gene>
<sequence length="390" mass="43334">MKERLSETLKAIQDKGNYRTLKYLVPLSGARTRYEGREYLNLCSNSYLSLHNHPAVVEGAKRAIEEYGTGTCSSRSVSGSIDLYRIVEDEAARYKGYNKGLVFSNGYMANIGIISTLTEEGDVIFSDELNHSSLIDSMRLSRARTTVYRHRDMGDLERKLRRTRAKGKKFIVTETVFSMDGDIAPLRDIYRLKNKYDAYVMVDDAHGTGIFGDKGTGVEELCDLMGSMDIHMATFGKALGSFGAFVLSDTVVIDYLVNRARTFMYTTALPAAALGAGLAALRLVREDISFKEELWTNIGYMRTSLTQAGFDLKDSEGPIVPIVVGDDKKTVAMQEILMEKGLFLQAIRPPTVPEGTSRLRLTVIRGFTRSDMDFAINSLKDAGRKLGLIA</sequence>
<dbReference type="InterPro" id="IPR001917">
    <property type="entry name" value="Aminotrans_II_pyridoxalP_BS"/>
</dbReference>
<evidence type="ECO:0000259" key="11">
    <source>
        <dbReference type="Pfam" id="PF00155"/>
    </source>
</evidence>
<keyword evidence="12" id="KW-0012">Acyltransferase</keyword>
<dbReference type="EC" id="2.3.1.47" evidence="10"/>
<evidence type="ECO:0000256" key="9">
    <source>
        <dbReference type="PIRSR" id="PIRSR604723-51"/>
    </source>
</evidence>
<name>A0A351U2E2_9BACT</name>
<comment type="catalytic activity">
    <reaction evidence="8 10">
        <text>6-carboxyhexanoyl-[ACP] + L-alanine + H(+) = (8S)-8-amino-7-oxononanoate + holo-[ACP] + CO2</text>
        <dbReference type="Rhea" id="RHEA:42288"/>
        <dbReference type="Rhea" id="RHEA-COMP:9685"/>
        <dbReference type="Rhea" id="RHEA-COMP:9955"/>
        <dbReference type="ChEBI" id="CHEBI:15378"/>
        <dbReference type="ChEBI" id="CHEBI:16526"/>
        <dbReference type="ChEBI" id="CHEBI:57972"/>
        <dbReference type="ChEBI" id="CHEBI:64479"/>
        <dbReference type="ChEBI" id="CHEBI:78846"/>
        <dbReference type="ChEBI" id="CHEBI:149468"/>
        <dbReference type="EC" id="2.3.1.47"/>
    </reaction>
</comment>
<dbReference type="GO" id="GO:0009102">
    <property type="term" value="P:biotin biosynthetic process"/>
    <property type="evidence" value="ECO:0007669"/>
    <property type="project" value="UniProtKB-UniRule"/>
</dbReference>
<protein>
    <recommendedName>
        <fullName evidence="10">8-amino-7-ketopelargonate synthase</fullName>
        <ecNumber evidence="10">2.3.1.47</ecNumber>
    </recommendedName>
</protein>
<dbReference type="PANTHER" id="PTHR13693">
    <property type="entry name" value="CLASS II AMINOTRANSFERASE/8-AMINO-7-OXONONANOATE SYNTHASE"/>
    <property type="match status" value="1"/>
</dbReference>